<dbReference type="AlphaFoldDB" id="A0AA86NHU9"/>
<dbReference type="EMBL" id="CATOUU010000440">
    <property type="protein sequence ID" value="CAI9929569.1"/>
    <property type="molecule type" value="Genomic_DNA"/>
</dbReference>
<evidence type="ECO:0000313" key="2">
    <source>
        <dbReference type="EMBL" id="CAI9919500.1"/>
    </source>
</evidence>
<dbReference type="EMBL" id="CATOUU010000174">
    <property type="protein sequence ID" value="CAI9919500.1"/>
    <property type="molecule type" value="Genomic_DNA"/>
</dbReference>
<dbReference type="EMBL" id="CAXDID020000029">
    <property type="protein sequence ID" value="CAL5992652.1"/>
    <property type="molecule type" value="Genomic_DNA"/>
</dbReference>
<gene>
    <name evidence="4" type="ORF">HINF_LOCUS12683</name>
    <name evidence="3" type="ORF">HINF_LOCUS17214</name>
    <name evidence="5" type="ORF">HINF_LOCUS65138</name>
    <name evidence="2" type="ORF">HINF_LOCUS7145</name>
</gene>
<organism evidence="2">
    <name type="scientific">Hexamita inflata</name>
    <dbReference type="NCBI Taxonomy" id="28002"/>
    <lineage>
        <taxon>Eukaryota</taxon>
        <taxon>Metamonada</taxon>
        <taxon>Diplomonadida</taxon>
        <taxon>Hexamitidae</taxon>
        <taxon>Hexamitinae</taxon>
        <taxon>Hexamita</taxon>
    </lineage>
</organism>
<dbReference type="InterPro" id="IPR002110">
    <property type="entry name" value="Ankyrin_rpt"/>
</dbReference>
<keyword evidence="6" id="KW-1185">Reference proteome</keyword>
<evidence type="ECO:0000313" key="6">
    <source>
        <dbReference type="Proteomes" id="UP001642409"/>
    </source>
</evidence>
<evidence type="ECO:0000313" key="4">
    <source>
        <dbReference type="EMBL" id="CAL5992652.1"/>
    </source>
</evidence>
<reference evidence="2" key="1">
    <citation type="submission" date="2023-06" db="EMBL/GenBank/DDBJ databases">
        <authorList>
            <person name="Kurt Z."/>
        </authorList>
    </citation>
    <scope>NUCLEOTIDE SEQUENCE</scope>
</reference>
<dbReference type="EMBL" id="CAXDID020000424">
    <property type="protein sequence ID" value="CAL6090076.1"/>
    <property type="molecule type" value="Genomic_DNA"/>
</dbReference>
<dbReference type="PROSITE" id="PS50088">
    <property type="entry name" value="ANK_REPEAT"/>
    <property type="match status" value="1"/>
</dbReference>
<reference evidence="4 6" key="2">
    <citation type="submission" date="2024-07" db="EMBL/GenBank/DDBJ databases">
        <authorList>
            <person name="Akdeniz Z."/>
        </authorList>
    </citation>
    <scope>NUCLEOTIDE SEQUENCE [LARGE SCALE GENOMIC DNA]</scope>
</reference>
<evidence type="ECO:0000256" key="1">
    <source>
        <dbReference type="PROSITE-ProRule" id="PRU00023"/>
    </source>
</evidence>
<proteinExistence type="predicted"/>
<dbReference type="Pfam" id="PF12796">
    <property type="entry name" value="Ank_2"/>
    <property type="match status" value="1"/>
</dbReference>
<keyword evidence="1" id="KW-0040">ANK repeat</keyword>
<comment type="caution">
    <text evidence="2">The sequence shown here is derived from an EMBL/GenBank/DDBJ whole genome shotgun (WGS) entry which is preliminary data.</text>
</comment>
<dbReference type="CDD" id="cd00821">
    <property type="entry name" value="PH"/>
    <property type="match status" value="1"/>
</dbReference>
<evidence type="ECO:0000313" key="5">
    <source>
        <dbReference type="EMBL" id="CAL6090076.1"/>
    </source>
</evidence>
<name>A0AA86NHU9_9EUKA</name>
<feature type="repeat" description="ANK" evidence="1">
    <location>
        <begin position="168"/>
        <end position="200"/>
    </location>
</feature>
<protein>
    <submittedName>
        <fullName evidence="2">Ankyrin repeat-containing domain superfamily</fullName>
    </submittedName>
    <submittedName>
        <fullName evidence="4">Ankyrin_repeat-containing domain superfamily</fullName>
    </submittedName>
</protein>
<dbReference type="InterPro" id="IPR036770">
    <property type="entry name" value="Ankyrin_rpt-contain_sf"/>
</dbReference>
<dbReference type="Gene3D" id="1.25.40.20">
    <property type="entry name" value="Ankyrin repeat-containing domain"/>
    <property type="match status" value="1"/>
</dbReference>
<accession>A0AA86NHU9</accession>
<dbReference type="Proteomes" id="UP001642409">
    <property type="component" value="Unassembled WGS sequence"/>
</dbReference>
<dbReference type="SUPFAM" id="SSF48403">
    <property type="entry name" value="Ankyrin repeat"/>
    <property type="match status" value="1"/>
</dbReference>
<evidence type="ECO:0000313" key="3">
    <source>
        <dbReference type="EMBL" id="CAI9929569.1"/>
    </source>
</evidence>
<sequence length="268" mass="30096">MNKAFNGQEVILQSQVAKSSGNTLNDLSQAKQWDIRTLFLVGDTIYWYTSATQWKQLKISEITELKTFDMVDCQQGYPSGLLVTTPTIAKKNYIWGFKSADERLMWVTLARALASSNPVLRGFVNPGINQIHVCVIYKAVFDNDHPAWSTIIQDQQKYQKDFRHPDNAGVTPLHIAAYFNLVPELKTFVQNGSFLNSQEDVYNRTALHLSLINDSFGAFDVLIGANAASGIADYQGMTVQTIVKKEYVGSKYEARLNSGCYIVLESFL</sequence>